<dbReference type="OrthoDB" id="5368516at2759"/>
<feature type="compositionally biased region" description="Polar residues" evidence="1">
    <location>
        <begin position="417"/>
        <end position="439"/>
    </location>
</feature>
<evidence type="ECO:0000256" key="1">
    <source>
        <dbReference type="SAM" id="MobiDB-lite"/>
    </source>
</evidence>
<feature type="transmembrane region" description="Helical" evidence="2">
    <location>
        <begin position="289"/>
        <end position="310"/>
    </location>
</feature>
<feature type="compositionally biased region" description="Polar residues" evidence="1">
    <location>
        <begin position="632"/>
        <end position="647"/>
    </location>
</feature>
<feature type="transmembrane region" description="Helical" evidence="2">
    <location>
        <begin position="259"/>
        <end position="277"/>
    </location>
</feature>
<feature type="compositionally biased region" description="Basic and acidic residues" evidence="1">
    <location>
        <begin position="672"/>
        <end position="681"/>
    </location>
</feature>
<evidence type="ECO:0000313" key="3">
    <source>
        <dbReference type="EMBL" id="RDW94246.1"/>
    </source>
</evidence>
<dbReference type="Proteomes" id="UP000256328">
    <property type="component" value="Unassembled WGS sequence"/>
</dbReference>
<dbReference type="AlphaFoldDB" id="A0A3D8T6R2"/>
<evidence type="ECO:0000313" key="4">
    <source>
        <dbReference type="Proteomes" id="UP000256328"/>
    </source>
</evidence>
<feature type="transmembrane region" description="Helical" evidence="2">
    <location>
        <begin position="177"/>
        <end position="195"/>
    </location>
</feature>
<accession>A0A3D8T6R2</accession>
<feature type="compositionally biased region" description="Polar residues" evidence="1">
    <location>
        <begin position="449"/>
        <end position="463"/>
    </location>
</feature>
<gene>
    <name evidence="3" type="ORF">BP5796_00009</name>
</gene>
<organism evidence="3 4">
    <name type="scientific">Coleophoma crateriformis</name>
    <dbReference type="NCBI Taxonomy" id="565419"/>
    <lineage>
        <taxon>Eukaryota</taxon>
        <taxon>Fungi</taxon>
        <taxon>Dikarya</taxon>
        <taxon>Ascomycota</taxon>
        <taxon>Pezizomycotina</taxon>
        <taxon>Leotiomycetes</taxon>
        <taxon>Helotiales</taxon>
        <taxon>Dermateaceae</taxon>
        <taxon>Coleophoma</taxon>
    </lineage>
</organism>
<keyword evidence="2" id="KW-0812">Transmembrane</keyword>
<reference evidence="3 4" key="1">
    <citation type="journal article" date="2018" name="IMA Fungus">
        <title>IMA Genome-F 9: Draft genome sequence of Annulohypoxylon stygium, Aspergillus mulundensis, Berkeleyomyces basicola (syn. Thielaviopsis basicola), Ceratocystis smalleyi, two Cercospora beticola strains, Coleophoma cylindrospora, Fusarium fracticaudum, Phialophora cf. hyalina, and Morchella septimelata.</title>
        <authorList>
            <person name="Wingfield B.D."/>
            <person name="Bills G.F."/>
            <person name="Dong Y."/>
            <person name="Huang W."/>
            <person name="Nel W.J."/>
            <person name="Swalarsk-Parry B.S."/>
            <person name="Vaghefi N."/>
            <person name="Wilken P.M."/>
            <person name="An Z."/>
            <person name="de Beer Z.W."/>
            <person name="De Vos L."/>
            <person name="Chen L."/>
            <person name="Duong T.A."/>
            <person name="Gao Y."/>
            <person name="Hammerbacher A."/>
            <person name="Kikkert J.R."/>
            <person name="Li Y."/>
            <person name="Li H."/>
            <person name="Li K."/>
            <person name="Li Q."/>
            <person name="Liu X."/>
            <person name="Ma X."/>
            <person name="Naidoo K."/>
            <person name="Pethybridge S.J."/>
            <person name="Sun J."/>
            <person name="Steenkamp E.T."/>
            <person name="van der Nest M.A."/>
            <person name="van Wyk S."/>
            <person name="Wingfield M.J."/>
            <person name="Xiong C."/>
            <person name="Yue Q."/>
            <person name="Zhang X."/>
        </authorList>
    </citation>
    <scope>NUCLEOTIDE SEQUENCE [LARGE SCALE GENOMIC DNA]</scope>
    <source>
        <strain evidence="3 4">BP5796</strain>
    </source>
</reference>
<sequence>MGISARFVLASRGLNGTSTYDPSIAAAAATSNATLGLIEELVFAESKSVRTSTIILAAFNVLASFTTAASILYDCYWASKRCNPKFKASKFCVSRIHPAETFPLVLSVGILIQGLVFAGVQGTGLKSLHNDTGCGTVAQFMWPALFIVPYIQLVFGIECAARSLRSLPFQPRRKYDVTICIGLIVLMLIATWVPSHINPEEDGCFASLVWFISQYGKLGLVLLSLCAGVIALSALTIFVRLSGAMMIDEDQRIAASRMVYYLVLALVSLAFVIPYFVSQTISNGNLKTAMMATVVLNLSGLMTGLLQLFLRSNTSASAFGPKGKWTDRTKHEIKIWGPNELVFGHALRNPIEQPHGLRAESRRGLTALSRTESRRSSTSEKGQAISLEPIATADFKPPTSKYNLSGSTPVERAGSPVASSSTPVSGSYAPATSSVTSPHSHSRKPSYTIFPSSATSPNQSNRPAESIYDISDLGDLPAPPPIHFSGGSRHRRDSSMNTIASSATVQIGLRLSHAPGTSPSDVEPLPLPSTTYSAPYRRAASPVLQIQTQNLVPLNPPPKSPLRPQGTPVAAPLSPESTSPLSLDKAERDARMKTLPPVPRVMAPEIKRLSTSQTVLSPTVYSPETSKKPSPLRNNSVASTTRPQTAQRSPSRSDRSMRSPPPPGRSNSGRAVKKEDVKDWI</sequence>
<comment type="caution">
    <text evidence="3">The sequence shown here is derived from an EMBL/GenBank/DDBJ whole genome shotgun (WGS) entry which is preliminary data.</text>
</comment>
<feature type="transmembrane region" description="Helical" evidence="2">
    <location>
        <begin position="54"/>
        <end position="78"/>
    </location>
</feature>
<keyword evidence="4" id="KW-1185">Reference proteome</keyword>
<feature type="transmembrane region" description="Helical" evidence="2">
    <location>
        <begin position="215"/>
        <end position="239"/>
    </location>
</feature>
<keyword evidence="2" id="KW-1133">Transmembrane helix</keyword>
<proteinExistence type="predicted"/>
<feature type="compositionally biased region" description="Low complexity" evidence="1">
    <location>
        <begin position="572"/>
        <end position="583"/>
    </location>
</feature>
<feature type="region of interest" description="Disordered" evidence="1">
    <location>
        <begin position="512"/>
        <end position="533"/>
    </location>
</feature>
<feature type="transmembrane region" description="Helical" evidence="2">
    <location>
        <begin position="140"/>
        <end position="157"/>
    </location>
</feature>
<keyword evidence="2" id="KW-0472">Membrane</keyword>
<evidence type="ECO:0000256" key="2">
    <source>
        <dbReference type="SAM" id="Phobius"/>
    </source>
</evidence>
<dbReference type="EMBL" id="PDLN01000001">
    <property type="protein sequence ID" value="RDW94246.1"/>
    <property type="molecule type" value="Genomic_DNA"/>
</dbReference>
<protein>
    <submittedName>
        <fullName evidence="3">Uncharacterized protein</fullName>
    </submittedName>
</protein>
<name>A0A3D8T6R2_9HELO</name>
<feature type="region of interest" description="Disordered" evidence="1">
    <location>
        <begin position="548"/>
        <end position="681"/>
    </location>
</feature>
<feature type="region of interest" description="Disordered" evidence="1">
    <location>
        <begin position="353"/>
        <end position="494"/>
    </location>
</feature>
<feature type="compositionally biased region" description="Polar residues" evidence="1">
    <location>
        <begin position="609"/>
        <end position="624"/>
    </location>
</feature>
<feature type="transmembrane region" description="Helical" evidence="2">
    <location>
        <begin position="99"/>
        <end position="120"/>
    </location>
</feature>